<dbReference type="PANTHER" id="PTHR33376">
    <property type="match status" value="1"/>
</dbReference>
<proteinExistence type="predicted"/>
<dbReference type="PIRSF" id="PIRSF039026">
    <property type="entry name" value="SiaP"/>
    <property type="match status" value="1"/>
</dbReference>
<dbReference type="InterPro" id="IPR041722">
    <property type="entry name" value="TakP/all3028"/>
</dbReference>
<evidence type="ECO:0000256" key="1">
    <source>
        <dbReference type="ARBA" id="ARBA00022729"/>
    </source>
</evidence>
<dbReference type="EMBL" id="JAGGJU010000001">
    <property type="protein sequence ID" value="MBP1848972.1"/>
    <property type="molecule type" value="Genomic_DNA"/>
</dbReference>
<dbReference type="Proteomes" id="UP000759443">
    <property type="component" value="Unassembled WGS sequence"/>
</dbReference>
<feature type="chain" id="PRO_5046581726" evidence="2">
    <location>
        <begin position="25"/>
        <end position="368"/>
    </location>
</feature>
<feature type="signal peptide" evidence="2">
    <location>
        <begin position="1"/>
        <end position="24"/>
    </location>
</feature>
<protein>
    <submittedName>
        <fullName evidence="3">TRAP-type mannitol/chloroaromatic compound transport system substrate-binding protein</fullName>
    </submittedName>
</protein>
<evidence type="ECO:0000313" key="3">
    <source>
        <dbReference type="EMBL" id="MBP1848972.1"/>
    </source>
</evidence>
<reference evidence="3 4" key="1">
    <citation type="submission" date="2021-03" db="EMBL/GenBank/DDBJ databases">
        <title>Genomic Encyclopedia of Type Strains, Phase IV (KMG-IV): sequencing the most valuable type-strain genomes for metagenomic binning, comparative biology and taxonomic classification.</title>
        <authorList>
            <person name="Goeker M."/>
        </authorList>
    </citation>
    <scope>NUCLEOTIDE SEQUENCE [LARGE SCALE GENOMIC DNA]</scope>
    <source>
        <strain evidence="3 4">DSM 21600</strain>
    </source>
</reference>
<dbReference type="Gene3D" id="3.40.190.170">
    <property type="entry name" value="Bacterial extracellular solute-binding protein, family 7"/>
    <property type="match status" value="1"/>
</dbReference>
<dbReference type="InterPro" id="IPR018389">
    <property type="entry name" value="DctP_fam"/>
</dbReference>
<dbReference type="Gene3D" id="3.40.190.10">
    <property type="entry name" value="Periplasmic binding protein-like II"/>
    <property type="match status" value="1"/>
</dbReference>
<dbReference type="Pfam" id="PF03480">
    <property type="entry name" value="DctP"/>
    <property type="match status" value="1"/>
</dbReference>
<gene>
    <name evidence="3" type="ORF">J2Z17_000389</name>
</gene>
<sequence>MDRRSFIRKAGVAGAGAAASTVLAAPAIAQESPKITWRLTSSFPKSLDTIYGGAEDVAEHLKAATDGNFNIQVFAAGEIVPGLQAVDAVAAGTVEAAHTCSYYFWGKDPTYAIGTAIPFGLNARMQNAWFYQGNGNTLMNEFYGTQGLYALPAGNTGVQMGGWFRREINTVDDLKGLKMRIAGLAGKVMEKVGVVPQQLAGGDIYPALEKGTIDAAEFVGPYDDAKLGFNKVAKYYYYPGWWEGGPVVHAFFNQEKYKALPKHYQDALTDACAFANTNMMAKYDAKNPGSLRELVGQGTVLRPFSQEIMSACYDAAMGIYAEMSSQNASFKKVYDDQLAFKKDAYLWAQIGEYTYDTFMMIQQRAGKI</sequence>
<evidence type="ECO:0000313" key="4">
    <source>
        <dbReference type="Proteomes" id="UP000759443"/>
    </source>
</evidence>
<dbReference type="CDD" id="cd13682">
    <property type="entry name" value="PBP2_TRAP_alpha-ketoacid"/>
    <property type="match status" value="1"/>
</dbReference>
<evidence type="ECO:0000256" key="2">
    <source>
        <dbReference type="SAM" id="SignalP"/>
    </source>
</evidence>
<dbReference type="RefSeq" id="WP_209941728.1">
    <property type="nucleotide sequence ID" value="NZ_JAGGJU010000001.1"/>
</dbReference>
<dbReference type="InterPro" id="IPR006311">
    <property type="entry name" value="TAT_signal"/>
</dbReference>
<accession>A0ABS4DTE9</accession>
<name>A0ABS4DTE9_9HYPH</name>
<dbReference type="InterPro" id="IPR026289">
    <property type="entry name" value="SBP_TakP-like"/>
</dbReference>
<comment type="caution">
    <text evidence="3">The sequence shown here is derived from an EMBL/GenBank/DDBJ whole genome shotgun (WGS) entry which is preliminary data.</text>
</comment>
<dbReference type="InterPro" id="IPR038404">
    <property type="entry name" value="TRAP_DctP_sf"/>
</dbReference>
<organism evidence="3 4">
    <name type="scientific">Rhizobium halophytocola</name>
    <dbReference type="NCBI Taxonomy" id="735519"/>
    <lineage>
        <taxon>Bacteria</taxon>
        <taxon>Pseudomonadati</taxon>
        <taxon>Pseudomonadota</taxon>
        <taxon>Alphaproteobacteria</taxon>
        <taxon>Hyphomicrobiales</taxon>
        <taxon>Rhizobiaceae</taxon>
        <taxon>Rhizobium/Agrobacterium group</taxon>
        <taxon>Rhizobium</taxon>
    </lineage>
</organism>
<dbReference type="PANTHER" id="PTHR33376:SF5">
    <property type="entry name" value="EXTRACYTOPLASMIC SOLUTE RECEPTOR PROTEIN"/>
    <property type="match status" value="1"/>
</dbReference>
<dbReference type="PROSITE" id="PS51318">
    <property type="entry name" value="TAT"/>
    <property type="match status" value="1"/>
</dbReference>
<keyword evidence="4" id="KW-1185">Reference proteome</keyword>
<keyword evidence="1 2" id="KW-0732">Signal</keyword>
<dbReference type="NCBIfam" id="NF037995">
    <property type="entry name" value="TRAP_S1"/>
    <property type="match status" value="1"/>
</dbReference>